<feature type="signal peptide" evidence="1">
    <location>
        <begin position="1"/>
        <end position="20"/>
    </location>
</feature>
<feature type="chain" id="PRO_5046114230" description="Translocase" evidence="1">
    <location>
        <begin position="21"/>
        <end position="408"/>
    </location>
</feature>
<evidence type="ECO:0000256" key="1">
    <source>
        <dbReference type="SAM" id="SignalP"/>
    </source>
</evidence>
<dbReference type="Proteomes" id="UP001208938">
    <property type="component" value="Unassembled WGS sequence"/>
</dbReference>
<dbReference type="EMBL" id="JAPDFL010000001">
    <property type="protein sequence ID" value="MCW1931560.1"/>
    <property type="molecule type" value="Genomic_DNA"/>
</dbReference>
<reference evidence="2 3" key="1">
    <citation type="submission" date="2022-10" db="EMBL/GenBank/DDBJ databases">
        <title>Pararhodobacter sp. nov., isolated from marine algae.</title>
        <authorList>
            <person name="Choi B.J."/>
            <person name="Kim J.M."/>
            <person name="Lee J.K."/>
            <person name="Choi D.G."/>
            <person name="Jeon C.O."/>
        </authorList>
    </citation>
    <scope>NUCLEOTIDE SEQUENCE [LARGE SCALE GENOMIC DNA]</scope>
    <source>
        <strain evidence="2 3">ZQ420</strain>
    </source>
</reference>
<name>A0ABT3GVM7_9RHOB</name>
<evidence type="ECO:0008006" key="4">
    <source>
        <dbReference type="Google" id="ProtNLM"/>
    </source>
</evidence>
<keyword evidence="3" id="KW-1185">Reference proteome</keyword>
<organism evidence="2 3">
    <name type="scientific">Pararhodobacter zhoushanensis</name>
    <dbReference type="NCBI Taxonomy" id="2479545"/>
    <lineage>
        <taxon>Bacteria</taxon>
        <taxon>Pseudomonadati</taxon>
        <taxon>Pseudomonadota</taxon>
        <taxon>Alphaproteobacteria</taxon>
        <taxon>Rhodobacterales</taxon>
        <taxon>Paracoccaceae</taxon>
        <taxon>Pararhodobacter</taxon>
    </lineage>
</organism>
<proteinExistence type="predicted"/>
<accession>A0ABT3GVM7</accession>
<comment type="caution">
    <text evidence="2">The sequence shown here is derived from an EMBL/GenBank/DDBJ whole genome shotgun (WGS) entry which is preliminary data.</text>
</comment>
<evidence type="ECO:0000313" key="3">
    <source>
        <dbReference type="Proteomes" id="UP001208938"/>
    </source>
</evidence>
<gene>
    <name evidence="2" type="ORF">OKW52_04615</name>
</gene>
<protein>
    <recommendedName>
        <fullName evidence="4">Translocase</fullName>
    </recommendedName>
</protein>
<sequence>MKRVRIVAIAAVALGAAVTAGTKFQQSRELSLAEPAAPSLTSASVVPAPTGTAPSLAALSSEAQAPVVALAQAPEAAEAPAPADVPAMPSLMGAQAPTQAPAAPVMAQAGDQPDMDLSRASILPSIDGAPAPVAADTQSDTQSFADTLPVADTGNPVQLSDLSPAQTPVVDDVLPLDPELQAELAACAVWLVVTPAPGAMLDASVYAPCDNGAAVSVTHAGLSFDSRVGDDGQMMLQLPALSSDATVSVSFADGRVQTDMTTVPDLASIERVVLQWQGPAMLVLNAYEFGAAYGDPGHVNANAPREPGVPDQGFMTVLGDPDIEGAHLAQVYSYPRGETPRTGQVSLEIEAPITPNSCGQTLQANTVELHGTASAQVRQVQITMPDCDGTGGFIVLPGVLPELEIALN</sequence>
<evidence type="ECO:0000313" key="2">
    <source>
        <dbReference type="EMBL" id="MCW1931560.1"/>
    </source>
</evidence>
<dbReference type="RefSeq" id="WP_264504666.1">
    <property type="nucleotide sequence ID" value="NZ_JAPDFL010000001.1"/>
</dbReference>
<keyword evidence="1" id="KW-0732">Signal</keyword>